<evidence type="ECO:0000313" key="1">
    <source>
        <dbReference type="EMBL" id="MBX37625.1"/>
    </source>
</evidence>
<name>A0A2P2N5C5_RHIMU</name>
<reference evidence="1" key="1">
    <citation type="submission" date="2018-02" db="EMBL/GenBank/DDBJ databases">
        <title>Rhizophora mucronata_Transcriptome.</title>
        <authorList>
            <person name="Meera S.P."/>
            <person name="Sreeshan A."/>
            <person name="Augustine A."/>
        </authorList>
    </citation>
    <scope>NUCLEOTIDE SEQUENCE</scope>
    <source>
        <tissue evidence="1">Leaf</tissue>
    </source>
</reference>
<sequence>MHPRHQVLVLWTFFE</sequence>
<protein>
    <submittedName>
        <fullName evidence="1">Uncharacterized protein</fullName>
    </submittedName>
</protein>
<proteinExistence type="predicted"/>
<dbReference type="EMBL" id="GGEC01057141">
    <property type="protein sequence ID" value="MBX37625.1"/>
    <property type="molecule type" value="Transcribed_RNA"/>
</dbReference>
<organism evidence="1">
    <name type="scientific">Rhizophora mucronata</name>
    <name type="common">Asiatic mangrove</name>
    <dbReference type="NCBI Taxonomy" id="61149"/>
    <lineage>
        <taxon>Eukaryota</taxon>
        <taxon>Viridiplantae</taxon>
        <taxon>Streptophyta</taxon>
        <taxon>Embryophyta</taxon>
        <taxon>Tracheophyta</taxon>
        <taxon>Spermatophyta</taxon>
        <taxon>Magnoliopsida</taxon>
        <taxon>eudicotyledons</taxon>
        <taxon>Gunneridae</taxon>
        <taxon>Pentapetalae</taxon>
        <taxon>rosids</taxon>
        <taxon>fabids</taxon>
        <taxon>Malpighiales</taxon>
        <taxon>Rhizophoraceae</taxon>
        <taxon>Rhizophora</taxon>
    </lineage>
</organism>
<accession>A0A2P2N5C5</accession>